<gene>
    <name evidence="2" type="ORF">KIN13_19240</name>
</gene>
<comment type="caution">
    <text evidence="2">The sequence shown here is derived from an EMBL/GenBank/DDBJ whole genome shotgun (WGS) entry which is preliminary data.</text>
</comment>
<feature type="coiled-coil region" evidence="1">
    <location>
        <begin position="17"/>
        <end position="71"/>
    </location>
</feature>
<evidence type="ECO:0000256" key="1">
    <source>
        <dbReference type="SAM" id="Coils"/>
    </source>
</evidence>
<proteinExistence type="predicted"/>
<dbReference type="Proteomes" id="UP001196338">
    <property type="component" value="Unassembled WGS sequence"/>
</dbReference>
<feature type="non-terminal residue" evidence="2">
    <location>
        <position position="1"/>
    </location>
</feature>
<accession>A0AAW4KVG2</accession>
<sequence>QLQDQATGVVPLAPEARAELDQQLAEAQQQLKTQQAQLKQLELQHTWLKELREWQERHQHAVEQLQRDEATWASQGQQRQDLSLL</sequence>
<dbReference type="RefSeq" id="WP_213421444.1">
    <property type="nucleotide sequence ID" value="NZ_JAHBND010000902.1"/>
</dbReference>
<name>A0AAW4KVG2_VIBCL</name>
<evidence type="ECO:0008006" key="4">
    <source>
        <dbReference type="Google" id="ProtNLM"/>
    </source>
</evidence>
<keyword evidence="1" id="KW-0175">Coiled coil</keyword>
<feature type="non-terminal residue" evidence="2">
    <location>
        <position position="85"/>
    </location>
</feature>
<reference evidence="2" key="2">
    <citation type="submission" date="2023-08" db="EMBL/GenBank/DDBJ databases">
        <title>Vibrio cholerae Outbreaks in Tanzania Exemplify Founder Flush: Simultaneous Increases in Population Size and Genetic Diversity.</title>
        <authorList>
            <person name="Debes A.K."/>
            <person name="Mohammed A."/>
            <person name="Maseke I."/>
            <person name="Almeida M."/>
            <person name="Li S."/>
            <person name="Matimba H."/>
            <person name="Joachim A."/>
            <person name="Mizinduko M."/>
            <person name="Nyanga S."/>
            <person name="Kelly M."/>
            <person name="Kachwamba Y."/>
            <person name="Schaffer A.M."/>
            <person name="Nyanga A.S."/>
            <person name="Mghamba J."/>
            <person name="Mosha F.S."/>
            <person name="Sack D.A."/>
            <person name="Stine O.C."/>
        </authorList>
    </citation>
    <scope>NUCLEOTIDE SEQUENCE</scope>
    <source>
        <strain evidence="2">TDS0091212</strain>
    </source>
</reference>
<evidence type="ECO:0000313" key="3">
    <source>
        <dbReference type="Proteomes" id="UP001196338"/>
    </source>
</evidence>
<protein>
    <recommendedName>
        <fullName evidence="4">Exonuclease SbcC</fullName>
    </recommendedName>
</protein>
<organism evidence="2 3">
    <name type="scientific">Vibrio cholerae</name>
    <dbReference type="NCBI Taxonomy" id="666"/>
    <lineage>
        <taxon>Bacteria</taxon>
        <taxon>Pseudomonadati</taxon>
        <taxon>Pseudomonadota</taxon>
        <taxon>Gammaproteobacteria</taxon>
        <taxon>Vibrionales</taxon>
        <taxon>Vibrionaceae</taxon>
        <taxon>Vibrio</taxon>
    </lineage>
</organism>
<evidence type="ECO:0000313" key="2">
    <source>
        <dbReference type="EMBL" id="MBS7675544.1"/>
    </source>
</evidence>
<dbReference type="AlphaFoldDB" id="A0AAW4KVG2"/>
<dbReference type="EMBL" id="JAHBND010000902">
    <property type="protein sequence ID" value="MBS7675544.1"/>
    <property type="molecule type" value="Genomic_DNA"/>
</dbReference>
<reference evidence="2" key="1">
    <citation type="submission" date="2021-05" db="EMBL/GenBank/DDBJ databases">
        <authorList>
            <person name="Stine C."/>
        </authorList>
    </citation>
    <scope>NUCLEOTIDE SEQUENCE</scope>
    <source>
        <strain evidence="2">TDS0091212</strain>
    </source>
</reference>